<gene>
    <name evidence="10" type="ORF">KP79_PYT19439</name>
</gene>
<feature type="region of interest" description="Disordered" evidence="7">
    <location>
        <begin position="413"/>
        <end position="573"/>
    </location>
</feature>
<dbReference type="PANTHER" id="PTHR24104">
    <property type="entry name" value="E3 UBIQUITIN-PROTEIN LIGASE NHLRC1-RELATED"/>
    <property type="match status" value="1"/>
</dbReference>
<keyword evidence="11" id="KW-1185">Reference proteome</keyword>
<dbReference type="Pfam" id="PF00097">
    <property type="entry name" value="zf-C3HC4"/>
    <property type="match status" value="1"/>
</dbReference>
<feature type="repeat" description="NHL" evidence="6">
    <location>
        <begin position="654"/>
        <end position="697"/>
    </location>
</feature>
<dbReference type="InterPro" id="IPR001841">
    <property type="entry name" value="Znf_RING"/>
</dbReference>
<feature type="region of interest" description="Disordered" evidence="7">
    <location>
        <begin position="93"/>
        <end position="113"/>
    </location>
</feature>
<feature type="compositionally biased region" description="Basic and acidic residues" evidence="7">
    <location>
        <begin position="438"/>
        <end position="449"/>
    </location>
</feature>
<feature type="repeat" description="NHL" evidence="6">
    <location>
        <begin position="751"/>
        <end position="791"/>
    </location>
</feature>
<name>A0A210Q0T1_MIZYE</name>
<feature type="repeat" description="NHL" evidence="6">
    <location>
        <begin position="845"/>
        <end position="882"/>
    </location>
</feature>
<dbReference type="InterPro" id="IPR011042">
    <property type="entry name" value="6-blade_b-propeller_TolB-like"/>
</dbReference>
<dbReference type="SUPFAM" id="SSF101898">
    <property type="entry name" value="NHL repeat"/>
    <property type="match status" value="1"/>
</dbReference>
<feature type="repeat" description="NHL" evidence="6">
    <location>
        <begin position="609"/>
        <end position="650"/>
    </location>
</feature>
<evidence type="ECO:0000259" key="8">
    <source>
        <dbReference type="PROSITE" id="PS50089"/>
    </source>
</evidence>
<evidence type="ECO:0000256" key="6">
    <source>
        <dbReference type="PROSITE-ProRule" id="PRU00504"/>
    </source>
</evidence>
<dbReference type="Gene3D" id="2.120.10.30">
    <property type="entry name" value="TolB, C-terminal domain"/>
    <property type="match status" value="3"/>
</dbReference>
<dbReference type="AlphaFoldDB" id="A0A210Q0T1"/>
<feature type="domain" description="B box-type" evidence="9">
    <location>
        <begin position="148"/>
        <end position="188"/>
    </location>
</feature>
<dbReference type="GO" id="GO:0008270">
    <property type="term" value="F:zinc ion binding"/>
    <property type="evidence" value="ECO:0007669"/>
    <property type="project" value="UniProtKB-KW"/>
</dbReference>
<feature type="region of interest" description="Disordered" evidence="7">
    <location>
        <begin position="351"/>
        <end position="399"/>
    </location>
</feature>
<dbReference type="FunFam" id="2.120.10.30:FF:000037">
    <property type="entry name" value="Uncharacterized protein, isoform E"/>
    <property type="match status" value="1"/>
</dbReference>
<dbReference type="InterPro" id="IPR013083">
    <property type="entry name" value="Znf_RING/FYVE/PHD"/>
</dbReference>
<dbReference type="InterPro" id="IPR001258">
    <property type="entry name" value="NHL_repeat"/>
</dbReference>
<dbReference type="SMART" id="SM00184">
    <property type="entry name" value="RING"/>
    <property type="match status" value="1"/>
</dbReference>
<feature type="repeat" description="NHL" evidence="6">
    <location>
        <begin position="704"/>
        <end position="744"/>
    </location>
</feature>
<dbReference type="InterPro" id="IPR018957">
    <property type="entry name" value="Znf_C3HC4_RING-type"/>
</dbReference>
<dbReference type="CDD" id="cd16524">
    <property type="entry name" value="RING-HC_NHL-1-like"/>
    <property type="match status" value="1"/>
</dbReference>
<dbReference type="FunFam" id="2.120.10.30:FF:000013">
    <property type="entry name" value="E3 ubiquitin-protein ligase TRIM71"/>
    <property type="match status" value="1"/>
</dbReference>
<dbReference type="InterPro" id="IPR050952">
    <property type="entry name" value="TRIM-NHL_E3_ligases"/>
</dbReference>
<keyword evidence="4" id="KW-0862">Zinc</keyword>
<proteinExistence type="predicted"/>
<dbReference type="GO" id="GO:0061630">
    <property type="term" value="F:ubiquitin protein ligase activity"/>
    <property type="evidence" value="ECO:0007669"/>
    <property type="project" value="TreeGrafter"/>
</dbReference>
<evidence type="ECO:0000256" key="2">
    <source>
        <dbReference type="ARBA" id="ARBA00022737"/>
    </source>
</evidence>
<keyword evidence="1" id="KW-0479">Metal-binding</keyword>
<dbReference type="Proteomes" id="UP000242188">
    <property type="component" value="Unassembled WGS sequence"/>
</dbReference>
<dbReference type="EMBL" id="NEDP02005295">
    <property type="protein sequence ID" value="OWF42353.1"/>
    <property type="molecule type" value="Genomic_DNA"/>
</dbReference>
<feature type="compositionally biased region" description="Polar residues" evidence="7">
    <location>
        <begin position="537"/>
        <end position="546"/>
    </location>
</feature>
<dbReference type="Pfam" id="PF01436">
    <property type="entry name" value="NHL"/>
    <property type="match status" value="6"/>
</dbReference>
<dbReference type="GO" id="GO:0043161">
    <property type="term" value="P:proteasome-mediated ubiquitin-dependent protein catabolic process"/>
    <property type="evidence" value="ECO:0007669"/>
    <property type="project" value="TreeGrafter"/>
</dbReference>
<feature type="domain" description="RING-type" evidence="8">
    <location>
        <begin position="21"/>
        <end position="63"/>
    </location>
</feature>
<evidence type="ECO:0000256" key="5">
    <source>
        <dbReference type="PROSITE-ProRule" id="PRU00024"/>
    </source>
</evidence>
<sequence>MEEDPQELSYSSEHIEQLLQCAICLDRFKQPKLLPCQHTFCETPCLENLVNFLSRSIKCPECRAEHRVPYQGVSSFPNNLTIRNFLEIPTKRIRRTSGGSGGDGAGGSTVASGSTSAAGGSGGACASSVGGQYINAVAQDREPPTAAASRSGCTICTRETTLSRCAHCDQVVCDACKRSHMDHIKLDVARLVGQIRRGIPHMSDAVNHMEIKIEALRQRSESGKAEITEIIEKYIAELRSRQRLLHSEVEMFLLGEVRALRMHQENLEVEMASIASFCDTNESTLSRSQQNTSDEGIVEDKKQCVEYMELLRSYELGNYPLPRERSLQFYMEENRLSNVIAGFGEIVTNNSQSTSESQSSASSRDSSPVVSLTNVVTTTPSLTTTTTPSTSTANSGPMNTDRALALIRGGHHLSAFTTPSPAPDSDSEARSSPLPRRTLQERRRGHMSDTRIAGLMAGGGGGGGSGGGSSSPRTSTASALRERRLNRSLSTGASLFTPVSSLTNQPSTSIQEEPSASPSPRPRRAERSNTFSREESNTASEVVPQTSRVSSADARPRARPPVRFDVGLDDNGDQNELPGLELLSFSDNESCVVTTATNNYQDKGRAIIRFGQRGTDFMQFTWPRGVATTRENNILVADSSNHRVQVFDSVGKFVKVFGSYGQGEGEFDCLSGIAVNSFGQVIISDRYNHRIQVYNRHCEFELAFGTEGSDQGQMLNPWGVACDNMGFIYVCDKENHRVQVFQTNGRFVRMFGALGHRSGLFENPHFVAISPDNKIFVSDSSNHRVQVFSMYGDFLFAFGCPGTMEGQMRFPKGIAIDDQGFVVVADSGNNRVQVFRGNGRFYCMFGSYGSDNGQFKGIEGVAILGNGNIIISDRENHRIQIF</sequence>
<dbReference type="CDD" id="cd14954">
    <property type="entry name" value="NHL_TRIM71_like"/>
    <property type="match status" value="1"/>
</dbReference>
<feature type="compositionally biased region" description="Gly residues" evidence="7">
    <location>
        <begin position="456"/>
        <end position="469"/>
    </location>
</feature>
<evidence type="ECO:0000259" key="9">
    <source>
        <dbReference type="PROSITE" id="PS50119"/>
    </source>
</evidence>
<evidence type="ECO:0000313" key="11">
    <source>
        <dbReference type="Proteomes" id="UP000242188"/>
    </source>
</evidence>
<dbReference type="Gene3D" id="3.30.40.10">
    <property type="entry name" value="Zinc/RING finger domain, C3HC4 (zinc finger)"/>
    <property type="match status" value="1"/>
</dbReference>
<feature type="compositionally biased region" description="Polar residues" evidence="7">
    <location>
        <begin position="487"/>
        <end position="511"/>
    </location>
</feature>
<dbReference type="SUPFAM" id="SSF57850">
    <property type="entry name" value="RING/U-box"/>
    <property type="match status" value="1"/>
</dbReference>
<keyword evidence="3 5" id="KW-0863">Zinc-finger</keyword>
<protein>
    <submittedName>
        <fullName evidence="10">RING finger protein nhl-1</fullName>
    </submittedName>
</protein>
<evidence type="ECO:0000256" key="3">
    <source>
        <dbReference type="ARBA" id="ARBA00022771"/>
    </source>
</evidence>
<reference evidence="10 11" key="1">
    <citation type="journal article" date="2017" name="Nat. Ecol. Evol.">
        <title>Scallop genome provides insights into evolution of bilaterian karyotype and development.</title>
        <authorList>
            <person name="Wang S."/>
            <person name="Zhang J."/>
            <person name="Jiao W."/>
            <person name="Li J."/>
            <person name="Xun X."/>
            <person name="Sun Y."/>
            <person name="Guo X."/>
            <person name="Huan P."/>
            <person name="Dong B."/>
            <person name="Zhang L."/>
            <person name="Hu X."/>
            <person name="Sun X."/>
            <person name="Wang J."/>
            <person name="Zhao C."/>
            <person name="Wang Y."/>
            <person name="Wang D."/>
            <person name="Huang X."/>
            <person name="Wang R."/>
            <person name="Lv J."/>
            <person name="Li Y."/>
            <person name="Zhang Z."/>
            <person name="Liu B."/>
            <person name="Lu W."/>
            <person name="Hui Y."/>
            <person name="Liang J."/>
            <person name="Zhou Z."/>
            <person name="Hou R."/>
            <person name="Li X."/>
            <person name="Liu Y."/>
            <person name="Li H."/>
            <person name="Ning X."/>
            <person name="Lin Y."/>
            <person name="Zhao L."/>
            <person name="Xing Q."/>
            <person name="Dou J."/>
            <person name="Li Y."/>
            <person name="Mao J."/>
            <person name="Guo H."/>
            <person name="Dou H."/>
            <person name="Li T."/>
            <person name="Mu C."/>
            <person name="Jiang W."/>
            <person name="Fu Q."/>
            <person name="Fu X."/>
            <person name="Miao Y."/>
            <person name="Liu J."/>
            <person name="Yu Q."/>
            <person name="Li R."/>
            <person name="Liao H."/>
            <person name="Li X."/>
            <person name="Kong Y."/>
            <person name="Jiang Z."/>
            <person name="Chourrout D."/>
            <person name="Li R."/>
            <person name="Bao Z."/>
        </authorList>
    </citation>
    <scope>NUCLEOTIDE SEQUENCE [LARGE SCALE GENOMIC DNA]</scope>
    <source>
        <strain evidence="10 11">PY_sf001</strain>
    </source>
</reference>
<feature type="compositionally biased region" description="Basic and acidic residues" evidence="7">
    <location>
        <begin position="523"/>
        <end position="536"/>
    </location>
</feature>
<keyword evidence="2" id="KW-0677">Repeat</keyword>
<dbReference type="PROSITE" id="PS50089">
    <property type="entry name" value="ZF_RING_2"/>
    <property type="match status" value="1"/>
</dbReference>
<dbReference type="PANTHER" id="PTHR24104:SF47">
    <property type="entry name" value="E3 UBIQUITIN-PROTEIN LIGASE NHLRC1"/>
    <property type="match status" value="1"/>
</dbReference>
<evidence type="ECO:0000256" key="7">
    <source>
        <dbReference type="SAM" id="MobiDB-lite"/>
    </source>
</evidence>
<evidence type="ECO:0000313" key="10">
    <source>
        <dbReference type="EMBL" id="OWF42353.1"/>
    </source>
</evidence>
<dbReference type="InterPro" id="IPR000315">
    <property type="entry name" value="Znf_B-box"/>
</dbReference>
<comment type="caution">
    <text evidence="10">The sequence shown here is derived from an EMBL/GenBank/DDBJ whole genome shotgun (WGS) entry which is preliminary data.</text>
</comment>
<dbReference type="OrthoDB" id="342730at2759"/>
<feature type="compositionally biased region" description="Low complexity" evidence="7">
    <location>
        <begin position="351"/>
        <end position="392"/>
    </location>
</feature>
<evidence type="ECO:0000256" key="1">
    <source>
        <dbReference type="ARBA" id="ARBA00022723"/>
    </source>
</evidence>
<dbReference type="GO" id="GO:0000209">
    <property type="term" value="P:protein polyubiquitination"/>
    <property type="evidence" value="ECO:0007669"/>
    <property type="project" value="TreeGrafter"/>
</dbReference>
<feature type="compositionally biased region" description="Gly residues" evidence="7">
    <location>
        <begin position="98"/>
        <end position="107"/>
    </location>
</feature>
<accession>A0A210Q0T1</accession>
<feature type="repeat" description="NHL" evidence="6">
    <location>
        <begin position="795"/>
        <end position="838"/>
    </location>
</feature>
<evidence type="ECO:0000256" key="4">
    <source>
        <dbReference type="ARBA" id="ARBA00022833"/>
    </source>
</evidence>
<dbReference type="PROSITE" id="PS51125">
    <property type="entry name" value="NHL"/>
    <property type="match status" value="6"/>
</dbReference>
<dbReference type="PROSITE" id="PS50119">
    <property type="entry name" value="ZF_BBOX"/>
    <property type="match status" value="1"/>
</dbReference>
<organism evidence="10 11">
    <name type="scientific">Mizuhopecten yessoensis</name>
    <name type="common">Japanese scallop</name>
    <name type="synonym">Patinopecten yessoensis</name>
    <dbReference type="NCBI Taxonomy" id="6573"/>
    <lineage>
        <taxon>Eukaryota</taxon>
        <taxon>Metazoa</taxon>
        <taxon>Spiralia</taxon>
        <taxon>Lophotrochozoa</taxon>
        <taxon>Mollusca</taxon>
        <taxon>Bivalvia</taxon>
        <taxon>Autobranchia</taxon>
        <taxon>Pteriomorphia</taxon>
        <taxon>Pectinida</taxon>
        <taxon>Pectinoidea</taxon>
        <taxon>Pectinidae</taxon>
        <taxon>Mizuhopecten</taxon>
    </lineage>
</organism>